<dbReference type="InterPro" id="IPR001766">
    <property type="entry name" value="Fork_head_dom"/>
</dbReference>
<dbReference type="InterPro" id="IPR036390">
    <property type="entry name" value="WH_DNA-bd_sf"/>
</dbReference>
<dbReference type="GO" id="GO:0000981">
    <property type="term" value="F:DNA-binding transcription factor activity, RNA polymerase II-specific"/>
    <property type="evidence" value="ECO:0007669"/>
    <property type="project" value="TreeGrafter"/>
</dbReference>
<dbReference type="PRINTS" id="PR00053">
    <property type="entry name" value="FORKHEAD"/>
</dbReference>
<dbReference type="FunFam" id="1.10.10.10:FF:000135">
    <property type="entry name" value="forkhead box protein G1"/>
    <property type="match status" value="1"/>
</dbReference>
<dbReference type="InterPro" id="IPR018122">
    <property type="entry name" value="TF_fork_head_CS_1"/>
</dbReference>
<dbReference type="Proteomes" id="UP000230066">
    <property type="component" value="Unassembled WGS sequence"/>
</dbReference>
<name>A0A4E0S0M9_FASHE</name>
<organism evidence="6 7">
    <name type="scientific">Fasciola hepatica</name>
    <name type="common">Liver fluke</name>
    <dbReference type="NCBI Taxonomy" id="6192"/>
    <lineage>
        <taxon>Eukaryota</taxon>
        <taxon>Metazoa</taxon>
        <taxon>Spiralia</taxon>
        <taxon>Lophotrochozoa</taxon>
        <taxon>Platyhelminthes</taxon>
        <taxon>Trematoda</taxon>
        <taxon>Digenea</taxon>
        <taxon>Plagiorchiida</taxon>
        <taxon>Echinostomata</taxon>
        <taxon>Echinostomatoidea</taxon>
        <taxon>Fasciolidae</taxon>
        <taxon>Fasciola</taxon>
    </lineage>
</organism>
<accession>A0A4E0S0M9</accession>
<dbReference type="PROSITE" id="PS00657">
    <property type="entry name" value="FORK_HEAD_1"/>
    <property type="match status" value="1"/>
</dbReference>
<dbReference type="EMBL" id="JXXN02001024">
    <property type="protein sequence ID" value="THD25702.1"/>
    <property type="molecule type" value="Genomic_DNA"/>
</dbReference>
<evidence type="ECO:0000259" key="5">
    <source>
        <dbReference type="PROSITE" id="PS50039"/>
    </source>
</evidence>
<feature type="domain" description="Fork-head" evidence="5">
    <location>
        <begin position="323"/>
        <end position="417"/>
    </location>
</feature>
<dbReference type="GO" id="GO:0000978">
    <property type="term" value="F:RNA polymerase II cis-regulatory region sequence-specific DNA binding"/>
    <property type="evidence" value="ECO:0007669"/>
    <property type="project" value="TreeGrafter"/>
</dbReference>
<feature type="compositionally biased region" description="Low complexity" evidence="4">
    <location>
        <begin position="226"/>
        <end position="235"/>
    </location>
</feature>
<keyword evidence="2 3" id="KW-0539">Nucleus</keyword>
<dbReference type="SMART" id="SM00339">
    <property type="entry name" value="FH"/>
    <property type="match status" value="1"/>
</dbReference>
<dbReference type="GO" id="GO:0030154">
    <property type="term" value="P:cell differentiation"/>
    <property type="evidence" value="ECO:0007669"/>
    <property type="project" value="TreeGrafter"/>
</dbReference>
<feature type="DNA-binding region" description="Fork-head" evidence="3">
    <location>
        <begin position="323"/>
        <end position="417"/>
    </location>
</feature>
<evidence type="ECO:0000313" key="7">
    <source>
        <dbReference type="Proteomes" id="UP000230066"/>
    </source>
</evidence>
<gene>
    <name evidence="6" type="ORF">D915_003499</name>
</gene>
<comment type="subcellular location">
    <subcellularLocation>
        <location evidence="3">Nucleus</location>
    </subcellularLocation>
</comment>
<keyword evidence="7" id="KW-1185">Reference proteome</keyword>
<evidence type="ECO:0000313" key="6">
    <source>
        <dbReference type="EMBL" id="THD25702.1"/>
    </source>
</evidence>
<protein>
    <submittedName>
        <fullName evidence="6">Hepatocyte nuclear factor 3-alpha</fullName>
    </submittedName>
</protein>
<sequence>MLAPGGKYHDNQPESPYSLHRRQSPMVSMMKPKNNLFSPTYPLEAMAERFGQMVREFHLEPISPYSARFKTNFPKDEEEYARFCDPGDENNTVHTAPLFSESQINNYLKSNIYRNTCGTEKFSANSCDFTLHNMANARFYDSLRHSPCLSNPSSENCSSATFQVGPHEREGNLPSTVAGVCTLLPSHYWIERSNERVSSKKEYRASLTGINTGVFTSSVSDLSSSPNTFSSNESNQFKSEEIPTSETKQDYFNSRPSCLTWSWADEATTESRLTQVVARPDINSGSSQTSSGQRDHRFKMVHNVREKPSKELTSNEAADETTKPPFSYITLIVSAMSSKPSKHITLNEIYAWIMSTFAYYRKNTRRWQNSVRHALSFNDCFVKIPRPSGEAGKGCYWTVHPRAVDMFENGSSMRRNRKFVDESRIRAGSNRRRCPNYLKVGTSVGGSYCTIKQEFEAPPAVTTMSTSMAAALKTSTMADSFKHPSYWNTTDECGTKGSSDYVWHAGADRISTMENIHLGNWVTNQRIGSNPNPCEKDWNSQFEQRIRERTQHETNFATSNALLRNGLPIRNEIATGYSTVTQLATRLWPMEDEQSRHSLINHFAHLDSYTQTQ</sequence>
<dbReference type="InterPro" id="IPR050211">
    <property type="entry name" value="FOX_domain-containing"/>
</dbReference>
<dbReference type="Pfam" id="PF00250">
    <property type="entry name" value="Forkhead"/>
    <property type="match status" value="1"/>
</dbReference>
<keyword evidence="1 3" id="KW-0238">DNA-binding</keyword>
<dbReference type="PROSITE" id="PS50039">
    <property type="entry name" value="FORK_HEAD_3"/>
    <property type="match status" value="1"/>
</dbReference>
<dbReference type="PROSITE" id="PS00658">
    <property type="entry name" value="FORK_HEAD_2"/>
    <property type="match status" value="1"/>
</dbReference>
<evidence type="ECO:0000256" key="2">
    <source>
        <dbReference type="ARBA" id="ARBA00023242"/>
    </source>
</evidence>
<proteinExistence type="predicted"/>
<evidence type="ECO:0000256" key="4">
    <source>
        <dbReference type="SAM" id="MobiDB-lite"/>
    </source>
</evidence>
<dbReference type="SUPFAM" id="SSF46785">
    <property type="entry name" value="Winged helix' DNA-binding domain"/>
    <property type="match status" value="1"/>
</dbReference>
<comment type="caution">
    <text evidence="6">The sequence shown here is derived from an EMBL/GenBank/DDBJ whole genome shotgun (WGS) entry which is preliminary data.</text>
</comment>
<reference evidence="6" key="1">
    <citation type="submission" date="2019-03" db="EMBL/GenBank/DDBJ databases">
        <title>Improved annotation for the trematode Fasciola hepatica.</title>
        <authorList>
            <person name="Choi Y.-J."/>
            <person name="Martin J."/>
            <person name="Mitreva M."/>
        </authorList>
    </citation>
    <scope>NUCLEOTIDE SEQUENCE [LARGE SCALE GENOMIC DNA]</scope>
</reference>
<dbReference type="AlphaFoldDB" id="A0A4E0S0M9"/>
<evidence type="ECO:0000256" key="1">
    <source>
        <dbReference type="ARBA" id="ARBA00023125"/>
    </source>
</evidence>
<feature type="region of interest" description="Disordered" evidence="4">
    <location>
        <begin position="226"/>
        <end position="250"/>
    </location>
</feature>
<evidence type="ECO:0000256" key="3">
    <source>
        <dbReference type="PROSITE-ProRule" id="PRU00089"/>
    </source>
</evidence>
<dbReference type="GO" id="GO:0009653">
    <property type="term" value="P:anatomical structure morphogenesis"/>
    <property type="evidence" value="ECO:0007669"/>
    <property type="project" value="TreeGrafter"/>
</dbReference>
<dbReference type="InterPro" id="IPR030456">
    <property type="entry name" value="TF_fork_head_CS_2"/>
</dbReference>
<dbReference type="PANTHER" id="PTHR11829">
    <property type="entry name" value="FORKHEAD BOX PROTEIN"/>
    <property type="match status" value="1"/>
</dbReference>
<dbReference type="GO" id="GO:0005634">
    <property type="term" value="C:nucleus"/>
    <property type="evidence" value="ECO:0007669"/>
    <property type="project" value="UniProtKB-SubCell"/>
</dbReference>
<dbReference type="Gene3D" id="1.10.10.10">
    <property type="entry name" value="Winged helix-like DNA-binding domain superfamily/Winged helix DNA-binding domain"/>
    <property type="match status" value="1"/>
</dbReference>
<dbReference type="PANTHER" id="PTHR11829:SF343">
    <property type="entry name" value="FORK-HEAD DOMAIN-CONTAINING PROTEIN"/>
    <property type="match status" value="1"/>
</dbReference>
<dbReference type="InterPro" id="IPR036388">
    <property type="entry name" value="WH-like_DNA-bd_sf"/>
</dbReference>